<dbReference type="PANTHER" id="PTHR23155:SF1185">
    <property type="entry name" value="DISEASE RESISTANCE RPP8-LIKE PROTEIN 3-RELATED"/>
    <property type="match status" value="1"/>
</dbReference>
<comment type="similarity">
    <text evidence="1">Belongs to the disease resistance NB-LRR family.</text>
</comment>
<sequence>MEELGKKMLNNCGGLPLAVVVLGGILRTKKTFREWNEVHKNIKSYLDKGEKIGKEGEVPKVLAYSYYDLPWQLKPCFLHLGKFREDSDIKAESLYQMWIGEGMIFENNRREQETMMDVAERYLKELAIRCMVEIKAYEEGKHAVTELESCRLHDLMRDLCLAKAKEENLYKLVDRSPSRDSSLTTEAQYGLVLRLLPEDISQYNFPPKEQTKHLRSFLSDSLVGEQDYSNQGVRIMSQFKNLKMLRVLAILSFHIASQSCYLKSPLGCVGNLIHLRCLKLKCHHINLPYSLGNLKYLETLDLSDSCCCRIPNVLWKLERLRYLYLPDWWWGPQLKWCPQPKLRLSKQLEILESFHNRFCYHEDVCKLSNLRAFKAIVRKNLEDLTRIINHISDLDCLAIKICSLSIVDCDFGWTNSNNSNDNNRGLDVLSRVLFSRNIHQLAIRYTFCKKLPDYQSHMFPDLTELNLLLTKIEEDPMGTLEKLPNLRKLELGPYSFLGQEMICHSMGFSKLKRLALHGLGNWKEWKVDEGAMPKLSSLWIADCQKLKMIPDGLRYVTTLKEVSLFRMPAEFSNRVTRENGQHGEDFDKISHVRSVNIYG</sequence>
<evidence type="ECO:0000256" key="5">
    <source>
        <dbReference type="ARBA" id="ARBA00022821"/>
    </source>
</evidence>
<dbReference type="Pfam" id="PF23559">
    <property type="entry name" value="WHD_DRP"/>
    <property type="match status" value="1"/>
</dbReference>
<dbReference type="Gene3D" id="1.10.10.10">
    <property type="entry name" value="Winged helix-like DNA-binding domain superfamily/Winged helix DNA-binding domain"/>
    <property type="match status" value="1"/>
</dbReference>
<name>A0ABM4W6P1_COFAR</name>
<dbReference type="Proteomes" id="UP001652660">
    <property type="component" value="Chromosome 11c"/>
</dbReference>
<dbReference type="Pfam" id="PF23598">
    <property type="entry name" value="LRR_14"/>
    <property type="match status" value="1"/>
</dbReference>
<dbReference type="InterPro" id="IPR055414">
    <property type="entry name" value="LRR_R13L4/SHOC2-like"/>
</dbReference>
<dbReference type="RefSeq" id="XP_071927451.1">
    <property type="nucleotide sequence ID" value="XM_072071350.1"/>
</dbReference>
<dbReference type="SUPFAM" id="SSF52058">
    <property type="entry name" value="L domain-like"/>
    <property type="match status" value="1"/>
</dbReference>
<keyword evidence="9" id="KW-1185">Reference proteome</keyword>
<dbReference type="InterPro" id="IPR032675">
    <property type="entry name" value="LRR_dom_sf"/>
</dbReference>
<evidence type="ECO:0000256" key="1">
    <source>
        <dbReference type="ARBA" id="ARBA00008894"/>
    </source>
</evidence>
<evidence type="ECO:0000313" key="9">
    <source>
        <dbReference type="Proteomes" id="UP001652660"/>
    </source>
</evidence>
<dbReference type="PRINTS" id="PR00364">
    <property type="entry name" value="DISEASERSIST"/>
</dbReference>
<keyword evidence="3" id="KW-0677">Repeat</keyword>
<keyword evidence="6" id="KW-0067">ATP-binding</keyword>
<dbReference type="Gene3D" id="3.80.10.10">
    <property type="entry name" value="Ribonuclease Inhibitor"/>
    <property type="match status" value="2"/>
</dbReference>
<dbReference type="InterPro" id="IPR044974">
    <property type="entry name" value="Disease_R_plants"/>
</dbReference>
<dbReference type="Gene3D" id="1.10.8.430">
    <property type="entry name" value="Helical domain of apoptotic protease-activating factors"/>
    <property type="match status" value="1"/>
</dbReference>
<dbReference type="InterPro" id="IPR027417">
    <property type="entry name" value="P-loop_NTPase"/>
</dbReference>
<proteinExistence type="inferred from homology"/>
<dbReference type="InterPro" id="IPR036388">
    <property type="entry name" value="WH-like_DNA-bd_sf"/>
</dbReference>
<organism evidence="9 10">
    <name type="scientific">Coffea arabica</name>
    <name type="common">Arabian coffee</name>
    <dbReference type="NCBI Taxonomy" id="13443"/>
    <lineage>
        <taxon>Eukaryota</taxon>
        <taxon>Viridiplantae</taxon>
        <taxon>Streptophyta</taxon>
        <taxon>Embryophyta</taxon>
        <taxon>Tracheophyta</taxon>
        <taxon>Spermatophyta</taxon>
        <taxon>Magnoliopsida</taxon>
        <taxon>eudicotyledons</taxon>
        <taxon>Gunneridae</taxon>
        <taxon>Pentapetalae</taxon>
        <taxon>asterids</taxon>
        <taxon>lamiids</taxon>
        <taxon>Gentianales</taxon>
        <taxon>Rubiaceae</taxon>
        <taxon>Ixoroideae</taxon>
        <taxon>Gardenieae complex</taxon>
        <taxon>Bertiereae - Coffeeae clade</taxon>
        <taxon>Coffeeae</taxon>
        <taxon>Coffea</taxon>
    </lineage>
</organism>
<gene>
    <name evidence="10" type="primary">LOC113714736</name>
</gene>
<keyword evidence="4" id="KW-0547">Nucleotide-binding</keyword>
<evidence type="ECO:0000313" key="10">
    <source>
        <dbReference type="RefSeq" id="XP_071927451.1"/>
    </source>
</evidence>
<keyword evidence="2" id="KW-0433">Leucine-rich repeat</keyword>
<protein>
    <submittedName>
        <fullName evidence="10">Probable disease resistance RPP8-like protein 2</fullName>
    </submittedName>
</protein>
<evidence type="ECO:0000256" key="3">
    <source>
        <dbReference type="ARBA" id="ARBA00022737"/>
    </source>
</evidence>
<evidence type="ECO:0000259" key="8">
    <source>
        <dbReference type="Pfam" id="PF23598"/>
    </source>
</evidence>
<feature type="domain" description="Disease resistance protein winged helix" evidence="7">
    <location>
        <begin position="83"/>
        <end position="160"/>
    </location>
</feature>
<accession>A0ABM4W6P1</accession>
<dbReference type="GeneID" id="113714736"/>
<reference evidence="10" key="1">
    <citation type="submission" date="2025-08" db="UniProtKB">
        <authorList>
            <consortium name="RefSeq"/>
        </authorList>
    </citation>
    <scope>IDENTIFICATION</scope>
    <source>
        <tissue evidence="10">Leaves</tissue>
    </source>
</reference>
<dbReference type="InterPro" id="IPR058922">
    <property type="entry name" value="WHD_DRP"/>
</dbReference>
<evidence type="ECO:0000256" key="6">
    <source>
        <dbReference type="ARBA" id="ARBA00022840"/>
    </source>
</evidence>
<feature type="domain" description="Disease resistance R13L4/SHOC-2-like LRR" evidence="8">
    <location>
        <begin position="231"/>
        <end position="564"/>
    </location>
</feature>
<dbReference type="SUPFAM" id="SSF52540">
    <property type="entry name" value="P-loop containing nucleoside triphosphate hydrolases"/>
    <property type="match status" value="1"/>
</dbReference>
<dbReference type="InterPro" id="IPR042197">
    <property type="entry name" value="Apaf_helical"/>
</dbReference>
<evidence type="ECO:0000256" key="4">
    <source>
        <dbReference type="ARBA" id="ARBA00022741"/>
    </source>
</evidence>
<evidence type="ECO:0000259" key="7">
    <source>
        <dbReference type="Pfam" id="PF23559"/>
    </source>
</evidence>
<dbReference type="PANTHER" id="PTHR23155">
    <property type="entry name" value="DISEASE RESISTANCE PROTEIN RP"/>
    <property type="match status" value="1"/>
</dbReference>
<keyword evidence="5" id="KW-0611">Plant defense</keyword>
<evidence type="ECO:0000256" key="2">
    <source>
        <dbReference type="ARBA" id="ARBA00022614"/>
    </source>
</evidence>